<keyword evidence="8 9" id="KW-0902">Two-component regulatory system</keyword>
<keyword evidence="9" id="KW-0997">Cell inner membrane</keyword>
<proteinExistence type="predicted"/>
<dbReference type="PROSITE" id="PS50885">
    <property type="entry name" value="HAMP"/>
    <property type="match status" value="1"/>
</dbReference>
<dbReference type="Gene3D" id="1.20.5.1930">
    <property type="match status" value="1"/>
</dbReference>
<evidence type="ECO:0000256" key="3">
    <source>
        <dbReference type="ARBA" id="ARBA00022553"/>
    </source>
</evidence>
<dbReference type="RefSeq" id="WP_133539914.1">
    <property type="nucleotide sequence ID" value="NZ_SNXI01000010.1"/>
</dbReference>
<evidence type="ECO:0000259" key="11">
    <source>
        <dbReference type="PROSITE" id="PS50109"/>
    </source>
</evidence>
<keyword evidence="7 9" id="KW-0067">ATP-binding</keyword>
<evidence type="ECO:0000259" key="12">
    <source>
        <dbReference type="PROSITE" id="PS50885"/>
    </source>
</evidence>
<keyword evidence="6 9" id="KW-0418">Kinase</keyword>
<dbReference type="Pfam" id="PF02518">
    <property type="entry name" value="HATPase_c"/>
    <property type="match status" value="1"/>
</dbReference>
<evidence type="ECO:0000256" key="8">
    <source>
        <dbReference type="ARBA" id="ARBA00023012"/>
    </source>
</evidence>
<dbReference type="PIRSF" id="PIRSF003167">
    <property type="entry name" value="STHK_NarX/NarQ"/>
    <property type="match status" value="1"/>
</dbReference>
<dbReference type="Pfam" id="PF00672">
    <property type="entry name" value="HAMP"/>
    <property type="match status" value="1"/>
</dbReference>
<feature type="domain" description="HAMP" evidence="12">
    <location>
        <begin position="172"/>
        <end position="224"/>
    </location>
</feature>
<evidence type="ECO:0000256" key="1">
    <source>
        <dbReference type="ARBA" id="ARBA00000085"/>
    </source>
</evidence>
<dbReference type="GO" id="GO:0005886">
    <property type="term" value="C:plasma membrane"/>
    <property type="evidence" value="ECO:0007669"/>
    <property type="project" value="UniProtKB-SubCell"/>
</dbReference>
<feature type="transmembrane region" description="Helical" evidence="10">
    <location>
        <begin position="146"/>
        <end position="170"/>
    </location>
</feature>
<dbReference type="PANTHER" id="PTHR24421:SF10">
    <property type="entry name" value="NITRATE_NITRITE SENSOR PROTEIN NARQ"/>
    <property type="match status" value="1"/>
</dbReference>
<comment type="caution">
    <text evidence="13">The sequence shown here is derived from an EMBL/GenBank/DDBJ whole genome shotgun (WGS) entry which is preliminary data.</text>
</comment>
<keyword evidence="9 10" id="KW-0472">Membrane</keyword>
<dbReference type="CDD" id="cd16917">
    <property type="entry name" value="HATPase_UhpB-NarQ-NarX-like"/>
    <property type="match status" value="1"/>
</dbReference>
<dbReference type="Pfam" id="PF07730">
    <property type="entry name" value="HisKA_3"/>
    <property type="match status" value="1"/>
</dbReference>
<dbReference type="GO" id="GO:0005524">
    <property type="term" value="F:ATP binding"/>
    <property type="evidence" value="ECO:0007669"/>
    <property type="project" value="UniProtKB-UniRule"/>
</dbReference>
<comment type="catalytic activity">
    <reaction evidence="1 9">
        <text>ATP + protein L-histidine = ADP + protein N-phospho-L-histidine.</text>
        <dbReference type="EC" id="2.7.13.3"/>
    </reaction>
</comment>
<dbReference type="InterPro" id="IPR003594">
    <property type="entry name" value="HATPase_dom"/>
</dbReference>
<feature type="domain" description="Histidine kinase" evidence="11">
    <location>
        <begin position="393"/>
        <end position="589"/>
    </location>
</feature>
<evidence type="ECO:0000256" key="6">
    <source>
        <dbReference type="ARBA" id="ARBA00022777"/>
    </source>
</evidence>
<dbReference type="Gene3D" id="1.20.120.960">
    <property type="entry name" value="Histidine kinase NarX, sensor domain"/>
    <property type="match status" value="1"/>
</dbReference>
<evidence type="ECO:0000256" key="7">
    <source>
        <dbReference type="ARBA" id="ARBA00022840"/>
    </source>
</evidence>
<dbReference type="InterPro" id="IPR036890">
    <property type="entry name" value="HATPase_C_sf"/>
</dbReference>
<sequence length="592" mass="66625">MKTTSIINLFRVSLAVIVIVASGSALTGFLLLEKSEKDAAVINAAGMHRMLAFELVAAQQANQPGEVARIAADINQRWQHPLVEFHTADPATNAATTAVIARQQWQKLEQQLNDNNVISYDETQHYVTALQNFVMALQQKSEQRMALVRGALAVSAFIIVGVFFFLLYIVRRRIDDPLTHIMGVCRRLIQGDFTAQSKVKSDDELGQLSSALNKMSDTVSYFYGGLERRVAQQTAELSRKNRVLSFLYDTARSIIVHSYDYANYQDVIERLYEVGEVDDIELCLLTEEGSRPFLQMQPRPNSKEPCSSQNCASCIKAGPGASVIEDKMVYRFVLKREDQEYGVLIVRCDKNATLAPWQQQLMASTADQLALSQSLKTEEEQVRRLALMHERTVIARELHDSLAQALSYLKIQVTRLQKAVEKEDREVIDDVSTELREGLNAAYKQLRELLTTFRLKVDGSGLYSALQTTVKQLSEQSELQVHLDYRLNDIPLAPHEEIHLLQIIREASQNAVNHSEGQNLHIALTQPTGSDIELTISDDGVGIPESAEKLNHYGLAIMQERSRNLGGDLDMRRREQGGTEVSFRFTPDYLLQ</sequence>
<protein>
    <recommendedName>
        <fullName evidence="9">Sensor protein</fullName>
        <ecNumber evidence="9">2.7.13.3</ecNumber>
    </recommendedName>
</protein>
<dbReference type="SUPFAM" id="SSF55874">
    <property type="entry name" value="ATPase domain of HSP90 chaperone/DNA topoisomerase II/histidine kinase"/>
    <property type="match status" value="1"/>
</dbReference>
<dbReference type="InterPro" id="IPR042295">
    <property type="entry name" value="NarX-like_N_sf"/>
</dbReference>
<keyword evidence="5 9" id="KW-0547">Nucleotide-binding</keyword>
<dbReference type="PANTHER" id="PTHR24421">
    <property type="entry name" value="NITRATE/NITRITE SENSOR PROTEIN NARX-RELATED"/>
    <property type="match status" value="1"/>
</dbReference>
<dbReference type="InterPro" id="IPR011712">
    <property type="entry name" value="Sig_transdc_His_kin_sub3_dim/P"/>
</dbReference>
<evidence type="ECO:0000256" key="2">
    <source>
        <dbReference type="ARBA" id="ARBA00004370"/>
    </source>
</evidence>
<dbReference type="SMART" id="SM00387">
    <property type="entry name" value="HATPase_c"/>
    <property type="match status" value="1"/>
</dbReference>
<reference evidence="13 14" key="1">
    <citation type="submission" date="2019-03" db="EMBL/GenBank/DDBJ databases">
        <title>Freshwater and sediment microbial communities from various areas in North America, analyzing microbe dynamics in response to fracking.</title>
        <authorList>
            <person name="Lamendella R."/>
        </authorList>
    </citation>
    <scope>NUCLEOTIDE SEQUENCE [LARGE SCALE GENOMIC DNA]</scope>
    <source>
        <strain evidence="13 14">18_TX</strain>
    </source>
</reference>
<keyword evidence="4 9" id="KW-0808">Transferase</keyword>
<dbReference type="PROSITE" id="PS50109">
    <property type="entry name" value="HIS_KIN"/>
    <property type="match status" value="1"/>
</dbReference>
<dbReference type="InterPro" id="IPR016380">
    <property type="entry name" value="Sig_transdc_His_kin_NarX/NarQ"/>
</dbReference>
<keyword evidence="14" id="KW-1185">Reference proteome</keyword>
<dbReference type="Gene3D" id="1.10.8.500">
    <property type="entry name" value="HAMP domain in histidine kinase"/>
    <property type="match status" value="1"/>
</dbReference>
<accession>A0A4R6P3K3</accession>
<dbReference type="InterPro" id="IPR050482">
    <property type="entry name" value="Sensor_HK_TwoCompSys"/>
</dbReference>
<dbReference type="CDD" id="cd06225">
    <property type="entry name" value="HAMP"/>
    <property type="match status" value="1"/>
</dbReference>
<dbReference type="EC" id="2.7.13.3" evidence="9"/>
<dbReference type="SMART" id="SM00304">
    <property type="entry name" value="HAMP"/>
    <property type="match status" value="1"/>
</dbReference>
<gene>
    <name evidence="13" type="ORF">DEU29_1106</name>
</gene>
<dbReference type="InterPro" id="IPR005467">
    <property type="entry name" value="His_kinase_dom"/>
</dbReference>
<dbReference type="AlphaFoldDB" id="A0A4R6P3K3"/>
<evidence type="ECO:0000313" key="14">
    <source>
        <dbReference type="Proteomes" id="UP000295531"/>
    </source>
</evidence>
<evidence type="ECO:0000256" key="5">
    <source>
        <dbReference type="ARBA" id="ARBA00022741"/>
    </source>
</evidence>
<organism evidence="13 14">
    <name type="scientific">Idiomarina aquatica</name>
    <dbReference type="NCBI Taxonomy" id="1327752"/>
    <lineage>
        <taxon>Bacteria</taxon>
        <taxon>Pseudomonadati</taxon>
        <taxon>Pseudomonadota</taxon>
        <taxon>Gammaproteobacteria</taxon>
        <taxon>Alteromonadales</taxon>
        <taxon>Idiomarinaceae</taxon>
        <taxon>Idiomarina</taxon>
    </lineage>
</organism>
<dbReference type="InterPro" id="IPR003660">
    <property type="entry name" value="HAMP_dom"/>
</dbReference>
<dbReference type="GO" id="GO:0000155">
    <property type="term" value="F:phosphorelay sensor kinase activity"/>
    <property type="evidence" value="ECO:0007669"/>
    <property type="project" value="UniProtKB-UniRule"/>
</dbReference>
<feature type="transmembrane region" description="Helical" evidence="10">
    <location>
        <begin position="12"/>
        <end position="32"/>
    </location>
</feature>
<dbReference type="GO" id="GO:0046983">
    <property type="term" value="F:protein dimerization activity"/>
    <property type="evidence" value="ECO:0007669"/>
    <property type="project" value="UniProtKB-UniRule"/>
</dbReference>
<evidence type="ECO:0000256" key="4">
    <source>
        <dbReference type="ARBA" id="ARBA00022679"/>
    </source>
</evidence>
<dbReference type="EMBL" id="SNXI01000010">
    <property type="protein sequence ID" value="TDP32147.1"/>
    <property type="molecule type" value="Genomic_DNA"/>
</dbReference>
<dbReference type="Proteomes" id="UP000295531">
    <property type="component" value="Unassembled WGS sequence"/>
</dbReference>
<keyword evidence="9" id="KW-1003">Cell membrane</keyword>
<dbReference type="SUPFAM" id="SSF158472">
    <property type="entry name" value="HAMP domain-like"/>
    <property type="match status" value="1"/>
</dbReference>
<keyword evidence="10" id="KW-0812">Transmembrane</keyword>
<evidence type="ECO:0000313" key="13">
    <source>
        <dbReference type="EMBL" id="TDP32147.1"/>
    </source>
</evidence>
<dbReference type="Gene3D" id="3.30.565.10">
    <property type="entry name" value="Histidine kinase-like ATPase, C-terminal domain"/>
    <property type="match status" value="1"/>
</dbReference>
<dbReference type="OrthoDB" id="9811306at2"/>
<comment type="subcellular location">
    <subcellularLocation>
        <location evidence="9">Cell inner membrane</location>
    </subcellularLocation>
    <subcellularLocation>
        <location evidence="2">Membrane</location>
    </subcellularLocation>
</comment>
<keyword evidence="3" id="KW-0597">Phosphoprotein</keyword>
<keyword evidence="10" id="KW-1133">Transmembrane helix</keyword>
<name>A0A4R6P3K3_9GAMM</name>
<evidence type="ECO:0000256" key="10">
    <source>
        <dbReference type="SAM" id="Phobius"/>
    </source>
</evidence>
<evidence type="ECO:0000256" key="9">
    <source>
        <dbReference type="PIRNR" id="PIRNR003167"/>
    </source>
</evidence>